<evidence type="ECO:0008006" key="3">
    <source>
        <dbReference type="Google" id="ProtNLM"/>
    </source>
</evidence>
<accession>A0A5M6CD67</accession>
<dbReference type="EMBL" id="VWSH01000004">
    <property type="protein sequence ID" value="KAA5532400.1"/>
    <property type="molecule type" value="Genomic_DNA"/>
</dbReference>
<gene>
    <name evidence="1" type="ORF">F0919_16550</name>
</gene>
<keyword evidence="2" id="KW-1185">Reference proteome</keyword>
<name>A0A5M6CD67_9BACT</name>
<reference evidence="1 2" key="1">
    <citation type="submission" date="2019-09" db="EMBL/GenBank/DDBJ databases">
        <title>Genome sequence and assembly of Taibaiella sp.</title>
        <authorList>
            <person name="Chhetri G."/>
        </authorList>
    </citation>
    <scope>NUCLEOTIDE SEQUENCE [LARGE SCALE GENOMIC DNA]</scope>
    <source>
        <strain evidence="1 2">KVB11</strain>
    </source>
</reference>
<evidence type="ECO:0000313" key="1">
    <source>
        <dbReference type="EMBL" id="KAA5532400.1"/>
    </source>
</evidence>
<dbReference type="RefSeq" id="WP_150033903.1">
    <property type="nucleotide sequence ID" value="NZ_VWSH01000004.1"/>
</dbReference>
<sequence>MEITSILEDQRIKSHNISVEFEFKEYLEIADNILNNNPFQRQRVKSSSSVYSLLRDDLKVGCIIPPIVLAITQKQFLIPQNANKKELAKSFEAFIKSNTSNILILDGLQRTYTIIDAEEELLRNVDKSAINHFHHNRLRCEFYLGIDKIGILYRMLTLNTGQTPMSVRHQIEILYSDYLNHATDGIRLIKEIDEKGPRKKGEYSFKEIINGFTSYLMRDYLTFDKTDILGNIKSLEKLSKENNDYDIFQKYTMCYHNLQIKFQELAGNWTFDDSEYGQLSGPAYGKNAISIFDKSQSMTGLGAAIGFLVDQELIDGFDDVISNISEIKFTTEISSSLIDLLFKLDDIRKYAPKIGNAQRAYFYYFFRELFNKAGDSYLVVNLAIENAFKRYRQNA</sequence>
<protein>
    <recommendedName>
        <fullName evidence="3">DUF262 domain-containing protein</fullName>
    </recommendedName>
</protein>
<evidence type="ECO:0000313" key="2">
    <source>
        <dbReference type="Proteomes" id="UP000323632"/>
    </source>
</evidence>
<comment type="caution">
    <text evidence="1">The sequence shown here is derived from an EMBL/GenBank/DDBJ whole genome shotgun (WGS) entry which is preliminary data.</text>
</comment>
<organism evidence="1 2">
    <name type="scientific">Taibaiella lutea</name>
    <dbReference type="NCBI Taxonomy" id="2608001"/>
    <lineage>
        <taxon>Bacteria</taxon>
        <taxon>Pseudomonadati</taxon>
        <taxon>Bacteroidota</taxon>
        <taxon>Chitinophagia</taxon>
        <taxon>Chitinophagales</taxon>
        <taxon>Chitinophagaceae</taxon>
        <taxon>Taibaiella</taxon>
    </lineage>
</organism>
<dbReference type="AlphaFoldDB" id="A0A5M6CD67"/>
<dbReference type="Proteomes" id="UP000323632">
    <property type="component" value="Unassembled WGS sequence"/>
</dbReference>
<proteinExistence type="predicted"/>